<evidence type="ECO:0000313" key="7">
    <source>
        <dbReference type="RefSeq" id="XP_071920423.1"/>
    </source>
</evidence>
<proteinExistence type="predicted"/>
<evidence type="ECO:0000313" key="1">
    <source>
        <dbReference type="Proteomes" id="UP001652660"/>
    </source>
</evidence>
<evidence type="ECO:0000313" key="2">
    <source>
        <dbReference type="RefSeq" id="XP_071920418.1"/>
    </source>
</evidence>
<evidence type="ECO:0000313" key="9">
    <source>
        <dbReference type="RefSeq" id="XP_071920425.1"/>
    </source>
</evidence>
<gene>
    <name evidence="2 3 4 5 6 7 8 9" type="primary">LOC113707845</name>
</gene>
<evidence type="ECO:0000313" key="3">
    <source>
        <dbReference type="RefSeq" id="XP_071920419.1"/>
    </source>
</evidence>
<evidence type="ECO:0000313" key="6">
    <source>
        <dbReference type="RefSeq" id="XP_071920422.1"/>
    </source>
</evidence>
<dbReference type="RefSeq" id="XP_071920419.1">
    <property type="nucleotide sequence ID" value="XM_072064318.1"/>
</dbReference>
<accession>A0ABM4VLL6</accession>
<dbReference type="RefSeq" id="XP_071920420.1">
    <property type="nucleotide sequence ID" value="XM_072064319.1"/>
</dbReference>
<dbReference type="RefSeq" id="XP_071920423.1">
    <property type="nucleotide sequence ID" value="XM_072064322.1"/>
</dbReference>
<sequence>MTIGMLHHGCVFRNCPNSNTVWLWPFCLRVFSSDFSFPFSQICCALQPVPLADFFGQLELGYIFFVCFNLGLTELLLLARLNRNCGSSSFFSLDKSAFDWTVLVQVIEADCVKIARDGDLPRFLHRFAFGDLQGIKISAVVFDDDIAIVHGRLLPFRKYYISNAEVRDIPELVGTGLYSFYWVIDKGTIIQAAVGSGELALPFYLELRSFHYFHFVVDTDIFIR</sequence>
<organism evidence="1 9">
    <name type="scientific">Coffea arabica</name>
    <name type="common">Arabian coffee</name>
    <dbReference type="NCBI Taxonomy" id="13443"/>
    <lineage>
        <taxon>Eukaryota</taxon>
        <taxon>Viridiplantae</taxon>
        <taxon>Streptophyta</taxon>
        <taxon>Embryophyta</taxon>
        <taxon>Tracheophyta</taxon>
        <taxon>Spermatophyta</taxon>
        <taxon>Magnoliopsida</taxon>
        <taxon>eudicotyledons</taxon>
        <taxon>Gunneridae</taxon>
        <taxon>Pentapetalae</taxon>
        <taxon>asterids</taxon>
        <taxon>lamiids</taxon>
        <taxon>Gentianales</taxon>
        <taxon>Rubiaceae</taxon>
        <taxon>Ixoroideae</taxon>
        <taxon>Gardenieae complex</taxon>
        <taxon>Bertiereae - Coffeeae clade</taxon>
        <taxon>Coffeeae</taxon>
        <taxon>Coffea</taxon>
    </lineage>
</organism>
<dbReference type="InterPro" id="IPR012340">
    <property type="entry name" value="NA-bd_OB-fold"/>
</dbReference>
<evidence type="ECO:0000313" key="5">
    <source>
        <dbReference type="RefSeq" id="XP_071920421.1"/>
    </source>
</evidence>
<evidence type="ECO:0000313" key="4">
    <source>
        <dbReference type="RefSeq" id="XP_071920420.1"/>
    </source>
</evidence>
<dbReference type="RefSeq" id="XP_071920425.1">
    <property type="nucleotide sequence ID" value="XM_072064324.1"/>
</dbReference>
<dbReference type="RefSeq" id="XP_071920421.1">
    <property type="nucleotide sequence ID" value="XM_072064320.1"/>
</dbReference>
<dbReference type="Proteomes" id="UP001652660">
    <property type="component" value="Chromosome 9c"/>
</dbReference>
<evidence type="ECO:0000313" key="8">
    <source>
        <dbReference type="RefSeq" id="XP_071920424.1"/>
    </source>
</evidence>
<dbReference type="RefSeq" id="XP_071920418.1">
    <property type="nucleotide sequence ID" value="XM_072064317.1"/>
</dbReference>
<dbReference type="Gene3D" id="2.40.50.140">
    <property type="entry name" value="Nucleic acid-binding proteins"/>
    <property type="match status" value="1"/>
</dbReference>
<dbReference type="GeneID" id="113707845"/>
<dbReference type="RefSeq" id="XP_071920424.1">
    <property type="nucleotide sequence ID" value="XM_072064323.1"/>
</dbReference>
<reference evidence="2 3" key="1">
    <citation type="submission" date="2025-05" db="UniProtKB">
        <authorList>
            <consortium name="RefSeq"/>
        </authorList>
    </citation>
    <scope>IDENTIFICATION</scope>
    <source>
        <tissue evidence="2 3">Leaves</tissue>
    </source>
</reference>
<dbReference type="RefSeq" id="XP_071920422.1">
    <property type="nucleotide sequence ID" value="XM_072064321.1"/>
</dbReference>
<protein>
    <submittedName>
        <fullName evidence="2 3">Uncharacterized protein isoform X1</fullName>
    </submittedName>
</protein>
<keyword evidence="1" id="KW-1185">Reference proteome</keyword>
<name>A0ABM4VLL6_COFAR</name>